<sequence>MPARVDPGSDAARSSSRPTPPRPSPARALHSDPHRRRRSPPGILHQPQPEGALYTPAGRPAGAIMFAARVRSGRQLPRTRRIARGAGGGNR</sequence>
<feature type="region of interest" description="Disordered" evidence="1">
    <location>
        <begin position="1"/>
        <end position="91"/>
    </location>
</feature>
<evidence type="ECO:0000256" key="1">
    <source>
        <dbReference type="SAM" id="MobiDB-lite"/>
    </source>
</evidence>
<gene>
    <name evidence="2" type="ORF">AVDCRST_MAG88-3723</name>
</gene>
<proteinExistence type="predicted"/>
<dbReference type="EMBL" id="CADCWM010000906">
    <property type="protein sequence ID" value="CAA9584235.1"/>
    <property type="molecule type" value="Genomic_DNA"/>
</dbReference>
<evidence type="ECO:0000313" key="2">
    <source>
        <dbReference type="EMBL" id="CAA9584235.1"/>
    </source>
</evidence>
<protein>
    <submittedName>
        <fullName evidence="2">Uncharacterized protein</fullName>
    </submittedName>
</protein>
<dbReference type="AlphaFoldDB" id="A0A6J4VVQ6"/>
<organism evidence="2">
    <name type="scientific">uncultured Thermomicrobiales bacterium</name>
    <dbReference type="NCBI Taxonomy" id="1645740"/>
    <lineage>
        <taxon>Bacteria</taxon>
        <taxon>Pseudomonadati</taxon>
        <taxon>Thermomicrobiota</taxon>
        <taxon>Thermomicrobia</taxon>
        <taxon>Thermomicrobiales</taxon>
        <taxon>environmental samples</taxon>
    </lineage>
</organism>
<name>A0A6J4VVQ6_9BACT</name>
<reference evidence="2" key="1">
    <citation type="submission" date="2020-02" db="EMBL/GenBank/DDBJ databases">
        <authorList>
            <person name="Meier V. D."/>
        </authorList>
    </citation>
    <scope>NUCLEOTIDE SEQUENCE</scope>
    <source>
        <strain evidence="2">AVDCRST_MAG88</strain>
    </source>
</reference>
<accession>A0A6J4VVQ6</accession>